<protein>
    <recommendedName>
        <fullName evidence="3">Thymidylate kinase-like domain-containing protein</fullName>
    </recommendedName>
</protein>
<evidence type="ECO:0000313" key="1">
    <source>
        <dbReference type="EMBL" id="MFC1418750.1"/>
    </source>
</evidence>
<proteinExistence type="predicted"/>
<comment type="caution">
    <text evidence="1">The sequence shown here is derived from an EMBL/GenBank/DDBJ whole genome shotgun (WGS) entry which is preliminary data.</text>
</comment>
<name>A0ABV6VYB2_9ACTN</name>
<accession>A0ABV6VYB2</accession>
<reference evidence="1 2" key="1">
    <citation type="submission" date="2024-09" db="EMBL/GenBank/DDBJ databases">
        <authorList>
            <person name="Lee S.D."/>
        </authorList>
    </citation>
    <scope>NUCLEOTIDE SEQUENCE [LARGE SCALE GENOMIC DNA]</scope>
    <source>
        <strain evidence="1 2">N8-3</strain>
    </source>
</reference>
<dbReference type="Gene3D" id="3.40.50.300">
    <property type="entry name" value="P-loop containing nucleotide triphosphate hydrolases"/>
    <property type="match status" value="1"/>
</dbReference>
<dbReference type="RefSeq" id="WP_380537546.1">
    <property type="nucleotide sequence ID" value="NZ_JBHFAB010000013.1"/>
</dbReference>
<sequence length="337" mass="37734">MIALDGMPGAGKTTLMLRLADAIPDQAVVFPEAQPTNGQLSAADSTRYMLDQARDRIREAQRLQQQRPDLAVLSDRCHIGVLAYRFALMESGQGPASAFDQALDIVDEYALNAPTAHSRVLVLTVSPEESVRRRHAHAADERHRLWFDPGFLAAYHYFLTHLATWVPESTFTLHDTTHSTGWAPLLEALPQQVRQKIHAQPARPVRGPTPDSSAAATTRHLLSALAAPPEQEPSTPTLAALRQTATAIRTHLGGDARASVLTSVLHQWRCDLDRLHRDLERTDPKTWQVWRTPGTWLDNQLRLRSLIAHEVGKAYWDGKQEIPYADIDIERYLWGAR</sequence>
<evidence type="ECO:0000313" key="2">
    <source>
        <dbReference type="Proteomes" id="UP001592531"/>
    </source>
</evidence>
<dbReference type="InterPro" id="IPR027417">
    <property type="entry name" value="P-loop_NTPase"/>
</dbReference>
<dbReference type="Proteomes" id="UP001592531">
    <property type="component" value="Unassembled WGS sequence"/>
</dbReference>
<dbReference type="SUPFAM" id="SSF52540">
    <property type="entry name" value="P-loop containing nucleoside triphosphate hydrolases"/>
    <property type="match status" value="1"/>
</dbReference>
<evidence type="ECO:0008006" key="3">
    <source>
        <dbReference type="Google" id="ProtNLM"/>
    </source>
</evidence>
<gene>
    <name evidence="1" type="ORF">ACEZDE_19235</name>
</gene>
<dbReference type="EMBL" id="JBHFAB010000013">
    <property type="protein sequence ID" value="MFC1418750.1"/>
    <property type="molecule type" value="Genomic_DNA"/>
</dbReference>
<organism evidence="1 2">
    <name type="scientific">Streptacidiphilus cavernicola</name>
    <dbReference type="NCBI Taxonomy" id="3342716"/>
    <lineage>
        <taxon>Bacteria</taxon>
        <taxon>Bacillati</taxon>
        <taxon>Actinomycetota</taxon>
        <taxon>Actinomycetes</taxon>
        <taxon>Kitasatosporales</taxon>
        <taxon>Streptomycetaceae</taxon>
        <taxon>Streptacidiphilus</taxon>
    </lineage>
</organism>
<keyword evidence="2" id="KW-1185">Reference proteome</keyword>